<keyword evidence="2" id="KW-0812">Transmembrane</keyword>
<gene>
    <name evidence="3" type="ORF">COT71_02610</name>
</gene>
<evidence type="ECO:0000313" key="3">
    <source>
        <dbReference type="EMBL" id="PIT98075.1"/>
    </source>
</evidence>
<comment type="caution">
    <text evidence="3">The sequence shown here is derived from an EMBL/GenBank/DDBJ whole genome shotgun (WGS) entry which is preliminary data.</text>
</comment>
<dbReference type="AlphaFoldDB" id="A0A2M6WZ87"/>
<feature type="compositionally biased region" description="Low complexity" evidence="1">
    <location>
        <begin position="94"/>
        <end position="106"/>
    </location>
</feature>
<reference evidence="4" key="1">
    <citation type="submission" date="2017-09" db="EMBL/GenBank/DDBJ databases">
        <title>Depth-based differentiation of microbial function through sediment-hosted aquifers and enrichment of novel symbionts in the deep terrestrial subsurface.</title>
        <authorList>
            <person name="Probst A.J."/>
            <person name="Ladd B."/>
            <person name="Jarett J.K."/>
            <person name="Geller-Mcgrath D.E."/>
            <person name="Sieber C.M.K."/>
            <person name="Emerson J.B."/>
            <person name="Anantharaman K."/>
            <person name="Thomas B.C."/>
            <person name="Malmstrom R."/>
            <person name="Stieglmeier M."/>
            <person name="Klingl A."/>
            <person name="Woyke T."/>
            <person name="Ryan C.M."/>
            <person name="Banfield J.F."/>
        </authorList>
    </citation>
    <scope>NUCLEOTIDE SEQUENCE [LARGE SCALE GENOMIC DNA]</scope>
</reference>
<feature type="region of interest" description="Disordered" evidence="1">
    <location>
        <begin position="28"/>
        <end position="115"/>
    </location>
</feature>
<dbReference type="Proteomes" id="UP000230731">
    <property type="component" value="Unassembled WGS sequence"/>
</dbReference>
<organism evidence="3 4">
    <name type="scientific">Candidatus Andersenbacteria bacterium CG10_big_fil_rev_8_21_14_0_10_54_11</name>
    <dbReference type="NCBI Taxonomy" id="1974485"/>
    <lineage>
        <taxon>Bacteria</taxon>
        <taxon>Candidatus Anderseniibacteriota</taxon>
    </lineage>
</organism>
<keyword evidence="2" id="KW-0472">Membrane</keyword>
<proteinExistence type="predicted"/>
<evidence type="ECO:0000313" key="4">
    <source>
        <dbReference type="Proteomes" id="UP000230731"/>
    </source>
</evidence>
<feature type="transmembrane region" description="Helical" evidence="2">
    <location>
        <begin position="119"/>
        <end position="142"/>
    </location>
</feature>
<evidence type="ECO:0000256" key="1">
    <source>
        <dbReference type="SAM" id="MobiDB-lite"/>
    </source>
</evidence>
<name>A0A2M6WZ87_9BACT</name>
<protein>
    <submittedName>
        <fullName evidence="3">Uncharacterized protein</fullName>
    </submittedName>
</protein>
<dbReference type="EMBL" id="PEZP01000032">
    <property type="protein sequence ID" value="PIT98075.1"/>
    <property type="molecule type" value="Genomic_DNA"/>
</dbReference>
<accession>A0A2M6WZ87</accession>
<evidence type="ECO:0000256" key="2">
    <source>
        <dbReference type="SAM" id="Phobius"/>
    </source>
</evidence>
<sequence>MLYISSNTKTALVQQLKRLVAFAEKIGVSTDIRSSGTNTGKLDLPDSEDAPPSPTESGGRSSRPDASDKAEKKMPADGSETAKKKQDSGKKEQSAASPPASAVPQANTSESEGWSRGKAIGIAAATAVVAVVLTLALVRAAITPANLDFESNQPRSAGNP</sequence>
<feature type="compositionally biased region" description="Basic and acidic residues" evidence="1">
    <location>
        <begin position="62"/>
        <end position="93"/>
    </location>
</feature>
<feature type="compositionally biased region" description="Polar residues" evidence="1">
    <location>
        <begin position="31"/>
        <end position="40"/>
    </location>
</feature>
<keyword evidence="2" id="KW-1133">Transmembrane helix</keyword>